<evidence type="ECO:0000256" key="3">
    <source>
        <dbReference type="ARBA" id="ARBA00011284"/>
    </source>
</evidence>
<comment type="similarity">
    <text evidence="2 6">Belongs to the NifW family.</text>
</comment>
<evidence type="ECO:0000256" key="6">
    <source>
        <dbReference type="HAMAP-Rule" id="MF_00529"/>
    </source>
</evidence>
<dbReference type="Proteomes" id="UP000031057">
    <property type="component" value="Unassembled WGS sequence"/>
</dbReference>
<proteinExistence type="inferred from homology"/>
<dbReference type="GO" id="GO:0009399">
    <property type="term" value="P:nitrogen fixation"/>
    <property type="evidence" value="ECO:0007669"/>
    <property type="project" value="UniProtKB-UniRule"/>
</dbReference>
<name>A0A0B1ZN19_9SPHN</name>
<gene>
    <name evidence="6" type="primary">nifW</name>
    <name evidence="7" type="ORF">LK12_15335</name>
</gene>
<protein>
    <recommendedName>
        <fullName evidence="4 6">Nitrogenase-stabilizing/protective protein NifW</fullName>
    </recommendedName>
</protein>
<dbReference type="EMBL" id="JTDI01000004">
    <property type="protein sequence ID" value="KHK90690.1"/>
    <property type="molecule type" value="Genomic_DNA"/>
</dbReference>
<accession>A0A0B1ZN19</accession>
<dbReference type="RefSeq" id="WP_039285886.1">
    <property type="nucleotide sequence ID" value="NZ_JTDI01000004.1"/>
</dbReference>
<evidence type="ECO:0000256" key="4">
    <source>
        <dbReference type="ARBA" id="ARBA00016274"/>
    </source>
</evidence>
<evidence type="ECO:0000256" key="2">
    <source>
        <dbReference type="ARBA" id="ARBA00008351"/>
    </source>
</evidence>
<dbReference type="STRING" id="1348853.LK12_15335"/>
<comment type="function">
    <text evidence="1 6">May protect the nitrogenase Fe-Mo protein from oxidative damage.</text>
</comment>
<dbReference type="PIRSF" id="PIRSF005790">
    <property type="entry name" value="NifW"/>
    <property type="match status" value="1"/>
</dbReference>
<dbReference type="InterPro" id="IPR004893">
    <property type="entry name" value="NifW"/>
</dbReference>
<comment type="subunit">
    <text evidence="3 6">Homotrimer; associates with NifD.</text>
</comment>
<dbReference type="AlphaFoldDB" id="A0A0B1ZN19"/>
<reference evidence="7 8" key="1">
    <citation type="submission" date="2014-10" db="EMBL/GenBank/DDBJ databases">
        <title>Genome sequence of Novosphingobium malaysiense MUSC 273(T).</title>
        <authorList>
            <person name="Lee L.-H."/>
        </authorList>
    </citation>
    <scope>NUCLEOTIDE SEQUENCE [LARGE SCALE GENOMIC DNA]</scope>
    <source>
        <strain evidence="7 8">MUSC 273</strain>
    </source>
</reference>
<dbReference type="NCBIfam" id="NF002009">
    <property type="entry name" value="PRK00810.1"/>
    <property type="match status" value="1"/>
</dbReference>
<evidence type="ECO:0000313" key="8">
    <source>
        <dbReference type="Proteomes" id="UP000031057"/>
    </source>
</evidence>
<sequence length="119" mass="12984">MSLLDDLQGLSSAEDFFTFLGVPYEPSVVHVARLHIMRRMGQYLRGSEVEGALEAADDEALFALCRDHLAQAYEDFVGSSPIAERVFKVHKDAVLPKPEPNAPFVPLTALTGQPLSAGE</sequence>
<dbReference type="OrthoDB" id="9811868at2"/>
<comment type="caution">
    <text evidence="7">The sequence shown here is derived from an EMBL/GenBank/DDBJ whole genome shotgun (WGS) entry which is preliminary data.</text>
</comment>
<keyword evidence="8" id="KW-1185">Reference proteome</keyword>
<evidence type="ECO:0000256" key="5">
    <source>
        <dbReference type="ARBA" id="ARBA00023231"/>
    </source>
</evidence>
<dbReference type="HAMAP" id="MF_00529">
    <property type="entry name" value="NifW"/>
    <property type="match status" value="1"/>
</dbReference>
<evidence type="ECO:0000313" key="7">
    <source>
        <dbReference type="EMBL" id="KHK90690.1"/>
    </source>
</evidence>
<evidence type="ECO:0000256" key="1">
    <source>
        <dbReference type="ARBA" id="ARBA00002247"/>
    </source>
</evidence>
<keyword evidence="5 6" id="KW-0535">Nitrogen fixation</keyword>
<dbReference type="Pfam" id="PF03206">
    <property type="entry name" value="NifW"/>
    <property type="match status" value="1"/>
</dbReference>
<organism evidence="7 8">
    <name type="scientific">Novosphingobium malaysiense</name>
    <dbReference type="NCBI Taxonomy" id="1348853"/>
    <lineage>
        <taxon>Bacteria</taxon>
        <taxon>Pseudomonadati</taxon>
        <taxon>Pseudomonadota</taxon>
        <taxon>Alphaproteobacteria</taxon>
        <taxon>Sphingomonadales</taxon>
        <taxon>Sphingomonadaceae</taxon>
        <taxon>Novosphingobium</taxon>
    </lineage>
</organism>